<dbReference type="EMBL" id="BMJC01000002">
    <property type="protein sequence ID" value="GGB01539.1"/>
    <property type="molecule type" value="Genomic_DNA"/>
</dbReference>
<organism evidence="2 3">
    <name type="scientific">Puia dinghuensis</name>
    <dbReference type="NCBI Taxonomy" id="1792502"/>
    <lineage>
        <taxon>Bacteria</taxon>
        <taxon>Pseudomonadati</taxon>
        <taxon>Bacteroidota</taxon>
        <taxon>Chitinophagia</taxon>
        <taxon>Chitinophagales</taxon>
        <taxon>Chitinophagaceae</taxon>
        <taxon>Puia</taxon>
    </lineage>
</organism>
<gene>
    <name evidence="2" type="ORF">GCM10011511_26080</name>
</gene>
<feature type="region of interest" description="Disordered" evidence="1">
    <location>
        <begin position="453"/>
        <end position="475"/>
    </location>
</feature>
<comment type="caution">
    <text evidence="2">The sequence shown here is derived from an EMBL/GenBank/DDBJ whole genome shotgun (WGS) entry which is preliminary data.</text>
</comment>
<sequence length="475" mass="49756">MKKLLIPLALAILAGPSLQCRKEQSAGYSSTGAQLLQGARHYFEDSVAGLSVGSASSSSNLRISGSKAPLWADARTLVIGSVKAVVVPVRYGAALHVRSNFCGEKLFDLNELTRLLVYEDDRGRYHAEVITAFPDSLALRGGSGGFTGILLVEDWAGKRLHQYRYLADGSVLQAGSPDRFLGKGAGIAGVSGNTVTPDIVFTTCYEIDGYNYAEGDEGDGYAWSEPAGCSSEYYPVSASLAAVGGVGAGGYGSIAGGITGAYTINVATGGAAIPNVKAYFGCFTNSSSIDHTYTVTVCVAQPVAGTRAPWSFTKGGPTGSSKSGNPVNVGHSFLIFQENSAGTVITRNVGLYPAGLVNPFFPSDQAQLRNNENTDYNISLTYTVSNSQFFSMVNYVETGGSPGYIYNLSTNNCTTFVLTALGAGNVTLPSTIGHWTGGSGYDPGDLGEDIRSMPLGPKMSRNTVETKHPNTTTCN</sequence>
<evidence type="ECO:0000256" key="1">
    <source>
        <dbReference type="SAM" id="MobiDB-lite"/>
    </source>
</evidence>
<name>A0A8J2UDC4_9BACT</name>
<evidence type="ECO:0000313" key="3">
    <source>
        <dbReference type="Proteomes" id="UP000607559"/>
    </source>
</evidence>
<dbReference type="AlphaFoldDB" id="A0A8J2UDC4"/>
<proteinExistence type="predicted"/>
<keyword evidence="3" id="KW-1185">Reference proteome</keyword>
<accession>A0A8J2UDC4</accession>
<evidence type="ECO:0000313" key="2">
    <source>
        <dbReference type="EMBL" id="GGB01539.1"/>
    </source>
</evidence>
<dbReference type="RefSeq" id="WP_188932195.1">
    <property type="nucleotide sequence ID" value="NZ_BMJC01000002.1"/>
</dbReference>
<protein>
    <submittedName>
        <fullName evidence="2">Uncharacterized protein</fullName>
    </submittedName>
</protein>
<reference evidence="2" key="1">
    <citation type="journal article" date="2014" name="Int. J. Syst. Evol. Microbiol.">
        <title>Complete genome sequence of Corynebacterium casei LMG S-19264T (=DSM 44701T), isolated from a smear-ripened cheese.</title>
        <authorList>
            <consortium name="US DOE Joint Genome Institute (JGI-PGF)"/>
            <person name="Walter F."/>
            <person name="Albersmeier A."/>
            <person name="Kalinowski J."/>
            <person name="Ruckert C."/>
        </authorList>
    </citation>
    <scope>NUCLEOTIDE SEQUENCE</scope>
    <source>
        <strain evidence="2">CGMCC 1.15448</strain>
    </source>
</reference>
<dbReference type="Proteomes" id="UP000607559">
    <property type="component" value="Unassembled WGS sequence"/>
</dbReference>
<reference evidence="2" key="2">
    <citation type="submission" date="2020-09" db="EMBL/GenBank/DDBJ databases">
        <authorList>
            <person name="Sun Q."/>
            <person name="Zhou Y."/>
        </authorList>
    </citation>
    <scope>NUCLEOTIDE SEQUENCE</scope>
    <source>
        <strain evidence="2">CGMCC 1.15448</strain>
    </source>
</reference>